<keyword evidence="2" id="KW-0378">Hydrolase</keyword>
<dbReference type="Pfam" id="PF03265">
    <property type="entry name" value="DNase_II"/>
    <property type="match status" value="1"/>
</dbReference>
<evidence type="ECO:0000256" key="1">
    <source>
        <dbReference type="ARBA" id="ARBA00007527"/>
    </source>
</evidence>
<organism evidence="4 5">
    <name type="scientific">Heterodera trifolii</name>
    <dbReference type="NCBI Taxonomy" id="157864"/>
    <lineage>
        <taxon>Eukaryota</taxon>
        <taxon>Metazoa</taxon>
        <taxon>Ecdysozoa</taxon>
        <taxon>Nematoda</taxon>
        <taxon>Chromadorea</taxon>
        <taxon>Rhabditida</taxon>
        <taxon>Tylenchina</taxon>
        <taxon>Tylenchomorpha</taxon>
        <taxon>Tylenchoidea</taxon>
        <taxon>Heteroderidae</taxon>
        <taxon>Heteroderinae</taxon>
        <taxon>Heterodera</taxon>
    </lineage>
</organism>
<feature type="signal peptide" evidence="3">
    <location>
        <begin position="1"/>
        <end position="23"/>
    </location>
</feature>
<evidence type="ECO:0000313" key="4">
    <source>
        <dbReference type="EMBL" id="KAL3123810.1"/>
    </source>
</evidence>
<dbReference type="CDD" id="cd09120">
    <property type="entry name" value="PLDc_DNaseII_1"/>
    <property type="match status" value="1"/>
</dbReference>
<dbReference type="InterPro" id="IPR004947">
    <property type="entry name" value="DNase_II"/>
</dbReference>
<dbReference type="GO" id="GO:0016787">
    <property type="term" value="F:hydrolase activity"/>
    <property type="evidence" value="ECO:0007669"/>
    <property type="project" value="UniProtKB-KW"/>
</dbReference>
<comment type="caution">
    <text evidence="4">The sequence shown here is derived from an EMBL/GenBank/DDBJ whole genome shotgun (WGS) entry which is preliminary data.</text>
</comment>
<name>A0ABD2M8F9_9BILA</name>
<dbReference type="GO" id="GO:0006259">
    <property type="term" value="P:DNA metabolic process"/>
    <property type="evidence" value="ECO:0007669"/>
    <property type="project" value="UniProtKB-ARBA"/>
</dbReference>
<gene>
    <name evidence="4" type="ORF">niasHT_010023</name>
</gene>
<reference evidence="4 5" key="1">
    <citation type="submission" date="2024-10" db="EMBL/GenBank/DDBJ databases">
        <authorList>
            <person name="Kim D."/>
        </authorList>
    </citation>
    <scope>NUCLEOTIDE SEQUENCE [LARGE SCALE GENOMIC DNA]</scope>
    <source>
        <strain evidence="4">BH-2024</strain>
    </source>
</reference>
<dbReference type="PANTHER" id="PTHR10858:SF30">
    <property type="entry name" value="CELL-DEATH-RELATED NUCLEASE 7"/>
    <property type="match status" value="1"/>
</dbReference>
<evidence type="ECO:0000313" key="5">
    <source>
        <dbReference type="Proteomes" id="UP001620626"/>
    </source>
</evidence>
<dbReference type="PANTHER" id="PTHR10858">
    <property type="entry name" value="DEOXYRIBONUCLEASE II"/>
    <property type="match status" value="1"/>
</dbReference>
<accession>A0ABD2M8F9</accession>
<comment type="similarity">
    <text evidence="1">Belongs to the DNase II family.</text>
</comment>
<evidence type="ECO:0000256" key="3">
    <source>
        <dbReference type="SAM" id="SignalP"/>
    </source>
</evidence>
<evidence type="ECO:0000256" key="2">
    <source>
        <dbReference type="ARBA" id="ARBA00022801"/>
    </source>
</evidence>
<dbReference type="PROSITE" id="PS51257">
    <property type="entry name" value="PROKAR_LIPOPROTEIN"/>
    <property type="match status" value="1"/>
</dbReference>
<proteinExistence type="inferred from homology"/>
<dbReference type="AlphaFoldDB" id="A0ABD2M8F9"/>
<dbReference type="Proteomes" id="UP001620626">
    <property type="component" value="Unassembled WGS sequence"/>
</dbReference>
<dbReference type="EMBL" id="JBICBT010000087">
    <property type="protein sequence ID" value="KAL3123810.1"/>
    <property type="molecule type" value="Genomic_DNA"/>
</dbReference>
<feature type="chain" id="PRO_5044809529" evidence="3">
    <location>
        <begin position="24"/>
        <end position="353"/>
    </location>
</feature>
<keyword evidence="5" id="KW-1185">Reference proteome</keyword>
<protein>
    <submittedName>
        <fullName evidence="4">Uncharacterized protein</fullName>
    </submittedName>
</protein>
<dbReference type="CDD" id="cd09121">
    <property type="entry name" value="PLDc_DNaseII_2"/>
    <property type="match status" value="1"/>
</dbReference>
<sequence>MGAVVRLAPFLALFSVFPQNLFGYSCKSLSGKDVDWFVVYKLPDLGSDGDGTAFLYSDANTAAWRLSDKNVEDKSSAIGLTVSQLFTAKKKKGDFFALFNDENPNNGKTDSNRAHMKGVLVFDDISGFWLVHSVPKFPASTGADYLYPQSGKRNGQSMLCITLSSTALKEIGQQLFVAQPNVYDFQLPDSFARLFPDLAKAVNRTTFPYKKRVPFSVIDVHSLKGQSFTTFHKHKQFGKDLYSELVAPRLKSSIYVETWLVGRGDLPSNCSSSFKVHNVLSVKASKFAFKNTEDHSKWAVSESGRWTCIGDINRQQSQARRGGGTVCLSNPKIASLYQSAVAGAECCEGESHC</sequence>
<keyword evidence="3" id="KW-0732">Signal</keyword>